<dbReference type="PANTHER" id="PTHR32176:SF99">
    <property type="entry name" value="PATATIN"/>
    <property type="match status" value="1"/>
</dbReference>
<comment type="domain">
    <text evidence="8">The nitrogen atoms of the two glycine residues in the GGXR motif define the oxyanion hole, and stabilize the oxyanion that forms during the nucleophilic attack by the catalytic serine during substrate cleavage.</text>
</comment>
<evidence type="ECO:0000256" key="2">
    <source>
        <dbReference type="ARBA" id="ARBA00022801"/>
    </source>
</evidence>
<comment type="function">
    <text evidence="8">Lipolytic acyl hydrolase (LAH).</text>
</comment>
<dbReference type="GO" id="GO:0047372">
    <property type="term" value="F:monoacylglycerol lipase activity"/>
    <property type="evidence" value="ECO:0007669"/>
    <property type="project" value="TreeGrafter"/>
</dbReference>
<dbReference type="FunFam" id="3.40.1090.10:FF:000005">
    <property type="entry name" value="Patatin"/>
    <property type="match status" value="1"/>
</dbReference>
<keyword evidence="4 7" id="KW-0442">Lipid degradation</keyword>
<dbReference type="InterPro" id="IPR002641">
    <property type="entry name" value="PNPLA_dom"/>
</dbReference>
<reference evidence="10" key="1">
    <citation type="journal article" date="2023" name="Nat. Commun.">
        <title>Diploid and tetraploid genomes of Acorus and the evolution of monocots.</title>
        <authorList>
            <person name="Ma L."/>
            <person name="Liu K.W."/>
            <person name="Li Z."/>
            <person name="Hsiao Y.Y."/>
            <person name="Qi Y."/>
            <person name="Fu T."/>
            <person name="Tang G.D."/>
            <person name="Zhang D."/>
            <person name="Sun W.H."/>
            <person name="Liu D.K."/>
            <person name="Li Y."/>
            <person name="Chen G.Z."/>
            <person name="Liu X.D."/>
            <person name="Liao X.Y."/>
            <person name="Jiang Y.T."/>
            <person name="Yu X."/>
            <person name="Hao Y."/>
            <person name="Huang J."/>
            <person name="Zhao X.W."/>
            <person name="Ke S."/>
            <person name="Chen Y.Y."/>
            <person name="Wu W.L."/>
            <person name="Hsu J.L."/>
            <person name="Lin Y.F."/>
            <person name="Huang M.D."/>
            <person name="Li C.Y."/>
            <person name="Huang L."/>
            <person name="Wang Z.W."/>
            <person name="Zhao X."/>
            <person name="Zhong W.Y."/>
            <person name="Peng D.H."/>
            <person name="Ahmad S."/>
            <person name="Lan S."/>
            <person name="Zhang J.S."/>
            <person name="Tsai W.C."/>
            <person name="Van de Peer Y."/>
            <person name="Liu Z.J."/>
        </authorList>
    </citation>
    <scope>NUCLEOTIDE SEQUENCE</scope>
    <source>
        <strain evidence="10">CP</strain>
    </source>
</reference>
<feature type="active site" description="Proton acceptor" evidence="7">
    <location>
        <position position="208"/>
    </location>
</feature>
<dbReference type="EC" id="3.1.1.-" evidence="8"/>
<keyword evidence="2 7" id="KW-0378">Hydrolase</keyword>
<dbReference type="SUPFAM" id="SSF52151">
    <property type="entry name" value="FabD/lysophospholipase-like"/>
    <property type="match status" value="1"/>
</dbReference>
<feature type="domain" description="PNPLA" evidence="9">
    <location>
        <begin position="19"/>
        <end position="221"/>
    </location>
</feature>
<dbReference type="GO" id="GO:0006952">
    <property type="term" value="P:defense response"/>
    <property type="evidence" value="ECO:0007669"/>
    <property type="project" value="UniProtKB-KW"/>
</dbReference>
<dbReference type="GO" id="GO:0004620">
    <property type="term" value="F:phospholipase activity"/>
    <property type="evidence" value="ECO:0007669"/>
    <property type="project" value="TreeGrafter"/>
</dbReference>
<keyword evidence="3" id="KW-0611">Plant defense</keyword>
<dbReference type="PROSITE" id="PS51635">
    <property type="entry name" value="PNPLA"/>
    <property type="match status" value="1"/>
</dbReference>
<keyword evidence="5 7" id="KW-0443">Lipid metabolism</keyword>
<evidence type="ECO:0000256" key="8">
    <source>
        <dbReference type="RuleBase" id="RU361262"/>
    </source>
</evidence>
<comment type="function">
    <text evidence="6">Possesses non-specific lipolytic acyl hydrolase (LAH) activity. Hydrolyzes phospholipids as well as galactolipids. May play a role in disease resistance.</text>
</comment>
<dbReference type="Gene3D" id="3.40.1090.10">
    <property type="entry name" value="Cytosolic phospholipase A2 catalytic domain"/>
    <property type="match status" value="1"/>
</dbReference>
<organism evidence="10 11">
    <name type="scientific">Acorus calamus</name>
    <name type="common">Sweet flag</name>
    <dbReference type="NCBI Taxonomy" id="4465"/>
    <lineage>
        <taxon>Eukaryota</taxon>
        <taxon>Viridiplantae</taxon>
        <taxon>Streptophyta</taxon>
        <taxon>Embryophyta</taxon>
        <taxon>Tracheophyta</taxon>
        <taxon>Spermatophyta</taxon>
        <taxon>Magnoliopsida</taxon>
        <taxon>Liliopsida</taxon>
        <taxon>Acoraceae</taxon>
        <taxon>Acorus</taxon>
    </lineage>
</organism>
<feature type="short sequence motif" description="GXGXXG" evidence="7">
    <location>
        <begin position="23"/>
        <end position="28"/>
    </location>
</feature>
<evidence type="ECO:0000256" key="7">
    <source>
        <dbReference type="PROSITE-ProRule" id="PRU01161"/>
    </source>
</evidence>
<dbReference type="CDD" id="cd07214">
    <property type="entry name" value="Pat17_isozyme_like"/>
    <property type="match status" value="1"/>
</dbReference>
<dbReference type="Pfam" id="PF01734">
    <property type="entry name" value="Patatin"/>
    <property type="match status" value="1"/>
</dbReference>
<proteinExistence type="inferred from homology"/>
<accession>A0AAV9CFI2</accession>
<keyword evidence="11" id="KW-1185">Reference proteome</keyword>
<dbReference type="GO" id="GO:0016042">
    <property type="term" value="P:lipid catabolic process"/>
    <property type="evidence" value="ECO:0007669"/>
    <property type="project" value="UniProtKB-UniRule"/>
</dbReference>
<dbReference type="PANTHER" id="PTHR32176">
    <property type="entry name" value="XYLOSE ISOMERASE"/>
    <property type="match status" value="1"/>
</dbReference>
<comment type="similarity">
    <text evidence="1 8">Belongs to the patatin family.</text>
</comment>
<protein>
    <recommendedName>
        <fullName evidence="8">Patatin</fullName>
        <ecNumber evidence="8">3.1.1.-</ecNumber>
    </recommendedName>
</protein>
<name>A0AAV9CFI2_ACOCL</name>
<dbReference type="AlphaFoldDB" id="A0AAV9CFI2"/>
<gene>
    <name evidence="10" type="ORF">QJS10_CPB19g01589</name>
</gene>
<evidence type="ECO:0000259" key="9">
    <source>
        <dbReference type="PROSITE" id="PS51635"/>
    </source>
</evidence>
<feature type="short sequence motif" description="DGA/G" evidence="7">
    <location>
        <begin position="208"/>
        <end position="210"/>
    </location>
</feature>
<dbReference type="Proteomes" id="UP001180020">
    <property type="component" value="Unassembled WGS sequence"/>
</dbReference>
<evidence type="ECO:0000256" key="5">
    <source>
        <dbReference type="ARBA" id="ARBA00023098"/>
    </source>
</evidence>
<sequence>MGTVVETIPSSHQKMFTILSIDGGGVRGIIPGVILHFLESKLQELDGKHVRLADYFDVIAGTSTGGLVTAMITSPDKKTPGNNKRPLYAAEDIVKFYLEHCPKIFPQKRGLTARVKNLIKAFRGPKYDGKYLQSLVKNELGETHLNETLTNVVIPSFDIKLLQPTIFTTYDAEKNPKISDVCISTSAAPTYLPAHSFEVGERCYNLIDGGVAANNPTSLAIGEMMKKILKENGDSKSSMKPMDSVKLLVISLGTGFAKGKNFEAPMAAKWGLIGWLYKNGSNPIIDCFSESNADMVDFYTSILFQMLGCEDNYLRIQDTLDPAAASVDISTEENLQNLLDIGQKLLNKKVSRVNLETGKYKEVDGKGTNAEALTDFAKRLSKEKKERELKTNATA</sequence>
<reference evidence="10" key="2">
    <citation type="submission" date="2023-06" db="EMBL/GenBank/DDBJ databases">
        <authorList>
            <person name="Ma L."/>
            <person name="Liu K.-W."/>
            <person name="Li Z."/>
            <person name="Hsiao Y.-Y."/>
            <person name="Qi Y."/>
            <person name="Fu T."/>
            <person name="Tang G."/>
            <person name="Zhang D."/>
            <person name="Sun W.-H."/>
            <person name="Liu D.-K."/>
            <person name="Li Y."/>
            <person name="Chen G.-Z."/>
            <person name="Liu X.-D."/>
            <person name="Liao X.-Y."/>
            <person name="Jiang Y.-T."/>
            <person name="Yu X."/>
            <person name="Hao Y."/>
            <person name="Huang J."/>
            <person name="Zhao X.-W."/>
            <person name="Ke S."/>
            <person name="Chen Y.-Y."/>
            <person name="Wu W.-L."/>
            <person name="Hsu J.-L."/>
            <person name="Lin Y.-F."/>
            <person name="Huang M.-D."/>
            <person name="Li C.-Y."/>
            <person name="Huang L."/>
            <person name="Wang Z.-W."/>
            <person name="Zhao X."/>
            <person name="Zhong W.-Y."/>
            <person name="Peng D.-H."/>
            <person name="Ahmad S."/>
            <person name="Lan S."/>
            <person name="Zhang J.-S."/>
            <person name="Tsai W.-C."/>
            <person name="Van De Peer Y."/>
            <person name="Liu Z.-J."/>
        </authorList>
    </citation>
    <scope>NUCLEOTIDE SEQUENCE</scope>
    <source>
        <strain evidence="10">CP</strain>
        <tissue evidence="10">Leaves</tissue>
    </source>
</reference>
<feature type="active site" description="Nucleophile" evidence="7">
    <location>
        <position position="63"/>
    </location>
</feature>
<evidence type="ECO:0000256" key="6">
    <source>
        <dbReference type="ARBA" id="ARBA00025642"/>
    </source>
</evidence>
<evidence type="ECO:0000256" key="1">
    <source>
        <dbReference type="ARBA" id="ARBA00010240"/>
    </source>
</evidence>
<evidence type="ECO:0000256" key="4">
    <source>
        <dbReference type="ARBA" id="ARBA00022963"/>
    </source>
</evidence>
<dbReference type="EMBL" id="JAUJYO010000019">
    <property type="protein sequence ID" value="KAK1287033.1"/>
    <property type="molecule type" value="Genomic_DNA"/>
</dbReference>
<feature type="short sequence motif" description="GXSXG" evidence="7">
    <location>
        <begin position="61"/>
        <end position="65"/>
    </location>
</feature>
<evidence type="ECO:0000313" key="11">
    <source>
        <dbReference type="Proteomes" id="UP001180020"/>
    </source>
</evidence>
<evidence type="ECO:0000256" key="3">
    <source>
        <dbReference type="ARBA" id="ARBA00022821"/>
    </source>
</evidence>
<dbReference type="InterPro" id="IPR016035">
    <property type="entry name" value="Acyl_Trfase/lysoPLipase"/>
</dbReference>
<evidence type="ECO:0000313" key="10">
    <source>
        <dbReference type="EMBL" id="KAK1287033.1"/>
    </source>
</evidence>
<comment type="caution">
    <text evidence="10">The sequence shown here is derived from an EMBL/GenBank/DDBJ whole genome shotgun (WGS) entry which is preliminary data.</text>
</comment>